<dbReference type="PANTHER" id="PTHR24416:SF481">
    <property type="entry name" value="TIE-LIKE RECEPTOR TYROSINE KINASE"/>
    <property type="match status" value="1"/>
</dbReference>
<reference evidence="7" key="1">
    <citation type="submission" date="2014-11" db="EMBL/GenBank/DDBJ databases">
        <authorList>
            <person name="Geib S."/>
        </authorList>
    </citation>
    <scope>NUCLEOTIDE SEQUENCE</scope>
</reference>
<dbReference type="InterPro" id="IPR008266">
    <property type="entry name" value="Tyr_kinase_AS"/>
</dbReference>
<keyword evidence="7" id="KW-0418">Kinase</keyword>
<keyword evidence="4" id="KW-1133">Transmembrane helix</keyword>
<feature type="binding site" evidence="3">
    <location>
        <position position="848"/>
    </location>
    <ligand>
        <name>ATP</name>
        <dbReference type="ChEBI" id="CHEBI:30616"/>
    </ligand>
</feature>
<dbReference type="PROSITE" id="PS00109">
    <property type="entry name" value="PROTEIN_KINASE_TYR"/>
    <property type="match status" value="1"/>
</dbReference>
<gene>
    <name evidence="7" type="primary">Cad96Ca_2</name>
    <name evidence="6" type="synonym">Cad96Ca_4</name>
    <name evidence="7" type="ORF">g.14623</name>
    <name evidence="6" type="ORF">g.14625</name>
</gene>
<evidence type="ECO:0000256" key="2">
    <source>
        <dbReference type="ARBA" id="ARBA00051243"/>
    </source>
</evidence>
<proteinExistence type="predicted"/>
<evidence type="ECO:0000256" key="4">
    <source>
        <dbReference type="SAM" id="Phobius"/>
    </source>
</evidence>
<dbReference type="CTD" id="38559"/>
<dbReference type="GO" id="GO:0007169">
    <property type="term" value="P:cell surface receptor protein tyrosine kinase signaling pathway"/>
    <property type="evidence" value="ECO:0007669"/>
    <property type="project" value="TreeGrafter"/>
</dbReference>
<dbReference type="InterPro" id="IPR011009">
    <property type="entry name" value="Kinase-like_dom_sf"/>
</dbReference>
<dbReference type="InterPro" id="IPR000719">
    <property type="entry name" value="Prot_kinase_dom"/>
</dbReference>
<dbReference type="RefSeq" id="XP_054086285.1">
    <property type="nucleotide sequence ID" value="XM_054230310.1"/>
</dbReference>
<keyword evidence="7" id="KW-0808">Transferase</keyword>
<evidence type="ECO:0000313" key="7">
    <source>
        <dbReference type="EMBL" id="JAD08727.1"/>
    </source>
</evidence>
<keyword evidence="7" id="KW-0675">Receptor</keyword>
<dbReference type="SUPFAM" id="SSF56112">
    <property type="entry name" value="Protein kinase-like (PK-like)"/>
    <property type="match status" value="1"/>
</dbReference>
<dbReference type="AlphaFoldDB" id="A0A0A1XCP8"/>
<keyword evidence="3" id="KW-0547">Nucleotide-binding</keyword>
<dbReference type="InterPro" id="IPR017441">
    <property type="entry name" value="Protein_kinase_ATP_BS"/>
</dbReference>
<organism evidence="7">
    <name type="scientific">Zeugodacus cucurbitae</name>
    <name type="common">Melon fruit fly</name>
    <name type="synonym">Bactrocera cucurbitae</name>
    <dbReference type="NCBI Taxonomy" id="28588"/>
    <lineage>
        <taxon>Eukaryota</taxon>
        <taxon>Metazoa</taxon>
        <taxon>Ecdysozoa</taxon>
        <taxon>Arthropoda</taxon>
        <taxon>Hexapoda</taxon>
        <taxon>Insecta</taxon>
        <taxon>Pterygota</taxon>
        <taxon>Neoptera</taxon>
        <taxon>Endopterygota</taxon>
        <taxon>Diptera</taxon>
        <taxon>Brachycera</taxon>
        <taxon>Muscomorpha</taxon>
        <taxon>Tephritoidea</taxon>
        <taxon>Tephritidae</taxon>
        <taxon>Zeugodacus</taxon>
        <taxon>Zeugodacus</taxon>
    </lineage>
</organism>
<evidence type="ECO:0000256" key="1">
    <source>
        <dbReference type="ARBA" id="ARBA00004167"/>
    </source>
</evidence>
<evidence type="ECO:0000259" key="5">
    <source>
        <dbReference type="PROSITE" id="PS50011"/>
    </source>
</evidence>
<dbReference type="InterPro" id="IPR050122">
    <property type="entry name" value="RTK"/>
</dbReference>
<dbReference type="RefSeq" id="XP_054086286.1">
    <property type="nucleotide sequence ID" value="XM_054230311.1"/>
</dbReference>
<dbReference type="OrthoDB" id="3256376at2759"/>
<dbReference type="SMART" id="SM00219">
    <property type="entry name" value="TyrKc"/>
    <property type="match status" value="1"/>
</dbReference>
<feature type="domain" description="Protein kinase" evidence="5">
    <location>
        <begin position="809"/>
        <end position="1152"/>
    </location>
</feature>
<evidence type="ECO:0000256" key="3">
    <source>
        <dbReference type="PROSITE-ProRule" id="PRU10141"/>
    </source>
</evidence>
<dbReference type="Pfam" id="PF07714">
    <property type="entry name" value="PK_Tyr_Ser-Thr"/>
    <property type="match status" value="2"/>
</dbReference>
<dbReference type="InterPro" id="IPR020635">
    <property type="entry name" value="Tyr_kinase_cat_dom"/>
</dbReference>
<dbReference type="Gene3D" id="3.30.200.20">
    <property type="entry name" value="Phosphorylase Kinase, domain 1"/>
    <property type="match status" value="1"/>
</dbReference>
<dbReference type="GO" id="GO:0043235">
    <property type="term" value="C:receptor complex"/>
    <property type="evidence" value="ECO:0007669"/>
    <property type="project" value="TreeGrafter"/>
</dbReference>
<dbReference type="Gene3D" id="1.10.510.10">
    <property type="entry name" value="Transferase(Phosphotransferase) domain 1"/>
    <property type="match status" value="1"/>
</dbReference>
<dbReference type="EMBL" id="GBXI01010817">
    <property type="protein sequence ID" value="JAD03475.1"/>
    <property type="molecule type" value="Transcribed_RNA"/>
</dbReference>
<dbReference type="PANTHER" id="PTHR24416">
    <property type="entry name" value="TYROSINE-PROTEIN KINASE RECEPTOR"/>
    <property type="match status" value="1"/>
</dbReference>
<dbReference type="InterPro" id="IPR001245">
    <property type="entry name" value="Ser-Thr/Tyr_kinase_cat_dom"/>
</dbReference>
<comment type="catalytic activity">
    <reaction evidence="2">
        <text>L-tyrosyl-[protein] + ATP = O-phospho-L-tyrosyl-[protein] + ADP + H(+)</text>
        <dbReference type="Rhea" id="RHEA:10596"/>
        <dbReference type="Rhea" id="RHEA-COMP:10136"/>
        <dbReference type="Rhea" id="RHEA-COMP:20101"/>
        <dbReference type="ChEBI" id="CHEBI:15378"/>
        <dbReference type="ChEBI" id="CHEBI:30616"/>
        <dbReference type="ChEBI" id="CHEBI:46858"/>
        <dbReference type="ChEBI" id="CHEBI:61978"/>
        <dbReference type="ChEBI" id="CHEBI:456216"/>
        <dbReference type="EC" id="2.7.10.1"/>
    </reaction>
</comment>
<dbReference type="GO" id="GO:0005524">
    <property type="term" value="F:ATP binding"/>
    <property type="evidence" value="ECO:0007669"/>
    <property type="project" value="UniProtKB-UniRule"/>
</dbReference>
<dbReference type="EMBL" id="GBXI01005565">
    <property type="protein sequence ID" value="JAD08727.1"/>
    <property type="molecule type" value="Transcribed_RNA"/>
</dbReference>
<keyword evidence="3" id="KW-0067">ATP-binding</keyword>
<dbReference type="RefSeq" id="XP_011183854.1">
    <property type="nucleotide sequence ID" value="XM_011185552.3"/>
</dbReference>
<keyword evidence="4" id="KW-0472">Membrane</keyword>
<accession>A0A0A1XCP8</accession>
<feature type="transmembrane region" description="Helical" evidence="4">
    <location>
        <begin position="691"/>
        <end position="712"/>
    </location>
</feature>
<comment type="subcellular location">
    <subcellularLocation>
        <location evidence="1">Membrane</location>
        <topology evidence="1">Single-pass membrane protein</topology>
    </subcellularLocation>
</comment>
<reference evidence="7" key="2">
    <citation type="journal article" date="2015" name="Gigascience">
        <title>Reconstructing a comprehensive transcriptome assembly of a white-pupal translocated strain of the pest fruit fly Bactrocera cucurbitae.</title>
        <authorList>
            <person name="Sim S.B."/>
            <person name="Calla B."/>
            <person name="Hall B."/>
            <person name="DeRego T."/>
            <person name="Geib S.M."/>
        </authorList>
    </citation>
    <scope>NUCLEOTIDE SEQUENCE</scope>
</reference>
<dbReference type="GO" id="GO:0004714">
    <property type="term" value="F:transmembrane receptor protein tyrosine kinase activity"/>
    <property type="evidence" value="ECO:0007669"/>
    <property type="project" value="UniProtKB-EC"/>
</dbReference>
<evidence type="ECO:0000313" key="6">
    <source>
        <dbReference type="EMBL" id="JAD03475.1"/>
    </source>
</evidence>
<dbReference type="GeneID" id="105213032"/>
<dbReference type="CDD" id="cd00192">
    <property type="entry name" value="PTKc"/>
    <property type="match status" value="1"/>
</dbReference>
<dbReference type="GO" id="GO:0005886">
    <property type="term" value="C:plasma membrane"/>
    <property type="evidence" value="ECO:0007669"/>
    <property type="project" value="TreeGrafter"/>
</dbReference>
<keyword evidence="4" id="KW-0812">Transmembrane</keyword>
<dbReference type="PROSITE" id="PS50011">
    <property type="entry name" value="PROTEIN_KINASE_DOM"/>
    <property type="match status" value="1"/>
</dbReference>
<sequence length="1189" mass="133889">MYNQNREYAIELIVAALLFTLFSISNGRNLFISQRNKSGIFGDEYELAQQKSIHMEIITVPDADIDSRDHQRLQPRSVKHRSLTLENGAEISISSTIKPYKNSSELSNEKKNSRDILSIDGGDISSIGATTYRPSRLSVSSNISAQERERRLMMVLAARRNALPRGSVRTRLGTTGRYVTSVPPSKAPSDVQSDCLKNCTKNFTRRTTASCMRKCSNFTRTSNDTIIIHQSSLTGSTTQTSDRDNNEILFTDESSHGLFIVAKGQNDTSNHIQDMMKTMKVRPINKDLSSVIVTSSSVEDDDIQPYLYFGEKLPPIKPGTLTITSVSEELPKLLEISANKLGPTTPLSVVSSSTLTAVERSRSRYKYRDRGYNNSRRSPTLVSTLTSMEAKRGPFPNTTSVESFIKENNEQKVDQKVFLQLTKIPSVSSSPLLITVSDENDEMTRPVQTTTELDKNVVSDSTTILYPTTFRAHLTTHINNTTMKTFLTNNPVPDESVLKINSMTSRKLSTVSSTVRPRIGVEAGIKKPNYQKVRVTQEISSHEKIEATTNTAISRVIVEEDIEKLRALGPSLTQEIKNDENIVIFLNQSSRDRLNEDIEITDKPSPILKTTLLELDHSYENPVTETPSVAVESSSSFLNEDIQPSLAGVIETTPIEKQTQLEQSNINRGDIKYTFVANDSEVSLDMRRVNIATMVLAGIGIIPLCALTLYLVRSYLFRRIVKNEEDFDVCIGDQQPISPVKQLDSKFQINSEKEDYDNEHRNVHTLHHNSTHNMPMTLTKVTSRGKNEDIRYDEQCSVTSEQEFDRSNIRLKSLLGEGNFGQVWKAEADNLSGHFGATRIVAVKTIRKYSHQSSLKEEAGIMRKLGSHQNVVTLLGVCLEIEPHMLIMEYAMRGRLLSLLRAARSAVNLLPASVPGGRSSTPLSPRTLGGFALDIACGMEYIAEKNIIHRDLAARNVLLDHNGVCKICDFGMSIDLDDECKQKDADRSSVNKIINSNTKNKLDFGSRFIIHHWNNNFNTCRISPKDSIEKKSHVNDHSHGHVHDSISRRPALPIRWMAPEALQYHIFTHETDVWAFGIVLWEISTLGSTPYANLSGREVIRRVPNGLRPELPKEARLEFYNLMTRCWHKDSHLRPSFSYARQEISRSLHKWVEDDSAESEYMDVSGFSEDLEHGMVYFNQRISEFECEI</sequence>
<name>A0A0A1XCP8_ZEUCU</name>
<dbReference type="PROSITE" id="PS00107">
    <property type="entry name" value="PROTEIN_KINASE_ATP"/>
    <property type="match status" value="1"/>
</dbReference>
<protein>
    <submittedName>
        <fullName evidence="7">Tyrosine kinase receptor Cad96Ca</fullName>
    </submittedName>
</protein>